<keyword evidence="3" id="KW-0808">Transferase</keyword>
<dbReference type="NCBIfam" id="TIGR04416">
    <property type="entry name" value="group_II_RT_mat"/>
    <property type="match status" value="1"/>
</dbReference>
<dbReference type="InterPro" id="IPR003615">
    <property type="entry name" value="HNH_nuc"/>
</dbReference>
<dbReference type="InterPro" id="IPR051083">
    <property type="entry name" value="GrpII_Intron_Splice-Mob/Def"/>
</dbReference>
<dbReference type="Pfam" id="PF13655">
    <property type="entry name" value="RVT_N"/>
    <property type="match status" value="1"/>
</dbReference>
<dbReference type="GO" id="GO:0004519">
    <property type="term" value="F:endonuclease activity"/>
    <property type="evidence" value="ECO:0007669"/>
    <property type="project" value="InterPro"/>
</dbReference>
<keyword evidence="3" id="KW-0548">Nucleotidyltransferase</keyword>
<dbReference type="CDD" id="cd01651">
    <property type="entry name" value="RT_G2_intron"/>
    <property type="match status" value="1"/>
</dbReference>
<dbReference type="InterPro" id="IPR025960">
    <property type="entry name" value="RVT_N"/>
</dbReference>
<reference evidence="3 4" key="1">
    <citation type="submission" date="2017-07" db="EMBL/GenBank/DDBJ databases">
        <title>Thauera sp. KNDSS-Mac4 genome sequence and assembly.</title>
        <authorList>
            <person name="Mayilraj S."/>
        </authorList>
    </citation>
    <scope>NUCLEOTIDE SEQUENCE [LARGE SCALE GENOMIC DNA]</scope>
    <source>
        <strain evidence="3 4">KNDSS-Mac4</strain>
    </source>
</reference>
<keyword evidence="4" id="KW-1185">Reference proteome</keyword>
<dbReference type="Gene3D" id="1.10.30.50">
    <property type="match status" value="1"/>
</dbReference>
<dbReference type="AlphaFoldDB" id="A0A235F2B3"/>
<comment type="similarity">
    <text evidence="1">Belongs to the bacterial reverse transcriptase family.</text>
</comment>
<sequence length="557" mass="64219">MDAASNDCDVASTAWNSWHHIPWFSAFQVVARLQTRIAKAAKAGEWRKVRALQRLLTKSSSAKAMAVRRVTENRGRKTPGVDKQTWDTPEDKWRAVIALGNTRYKPLPLRRIHIPKANGGKRPLGIPTMRDRAMQALHLLALDPVAETTGDHNSYGFRQERSTADAIEQVRIVLGRPSKSAQWVLEGDIKGCFDNISHDWLIANVCMDKGILRKWLKAGFIETGRFFPTKAGTPQGGIISPVLANMALDGLERELETLPMTRRERQAAKINLVRYADDFVITGSSRELLETKVKPLVERFLHARGLVLSEEKTRITHVTEGFDFLGWNVRLFKNMLITQPSKKNVKTFLHKVRNLIAERKAAHQIDVIDALAPVVRGWANYHRSQMSSQRFARCDHEIWQALWRWACRRHPEKGKRWIKTRYFKCLKGRDWRFAVMDKLLPNLCDYRKRPHTKVKGEANPYDPTNDDYFSKRLSRKMEATFEGRRKLRWLWTWQGGECPICSQKITRDTGWHLHHVVKRSQGGSNRLTNLVLLHPNCHMQHHVLEKLYGPAGVSHMR</sequence>
<keyword evidence="3" id="KW-0695">RNA-directed DNA polymerase</keyword>
<dbReference type="CDD" id="cd00085">
    <property type="entry name" value="HNHc"/>
    <property type="match status" value="1"/>
</dbReference>
<dbReference type="InterPro" id="IPR043502">
    <property type="entry name" value="DNA/RNA_pol_sf"/>
</dbReference>
<organism evidence="3 4">
    <name type="scientific">Thauera propionica</name>
    <dbReference type="NCBI Taxonomy" id="2019431"/>
    <lineage>
        <taxon>Bacteria</taxon>
        <taxon>Pseudomonadati</taxon>
        <taxon>Pseudomonadota</taxon>
        <taxon>Betaproteobacteria</taxon>
        <taxon>Rhodocyclales</taxon>
        <taxon>Zoogloeaceae</taxon>
        <taxon>Thauera</taxon>
    </lineage>
</organism>
<evidence type="ECO:0000256" key="1">
    <source>
        <dbReference type="ARBA" id="ARBA00034120"/>
    </source>
</evidence>
<evidence type="ECO:0000313" key="4">
    <source>
        <dbReference type="Proteomes" id="UP000215181"/>
    </source>
</evidence>
<dbReference type="OrthoDB" id="8538592at2"/>
<evidence type="ECO:0000313" key="3">
    <source>
        <dbReference type="EMBL" id="OYD55420.1"/>
    </source>
</evidence>
<name>A0A235F2B3_9RHOO</name>
<evidence type="ECO:0000259" key="2">
    <source>
        <dbReference type="PROSITE" id="PS50878"/>
    </source>
</evidence>
<protein>
    <submittedName>
        <fullName evidence="3">Group II intron reverse transcriptase/maturase</fullName>
    </submittedName>
</protein>
<dbReference type="PANTHER" id="PTHR34047">
    <property type="entry name" value="NUCLEAR INTRON MATURASE 1, MITOCHONDRIAL-RELATED"/>
    <property type="match status" value="1"/>
</dbReference>
<dbReference type="RefSeq" id="WP_094267245.1">
    <property type="nucleotide sequence ID" value="NZ_NOIH01000003.1"/>
</dbReference>
<dbReference type="Proteomes" id="UP000215181">
    <property type="component" value="Unassembled WGS sequence"/>
</dbReference>
<dbReference type="GO" id="GO:0003964">
    <property type="term" value="F:RNA-directed DNA polymerase activity"/>
    <property type="evidence" value="ECO:0007669"/>
    <property type="project" value="UniProtKB-KW"/>
</dbReference>
<dbReference type="SMART" id="SM00507">
    <property type="entry name" value="HNHc"/>
    <property type="match status" value="1"/>
</dbReference>
<comment type="caution">
    <text evidence="3">The sequence shown here is derived from an EMBL/GenBank/DDBJ whole genome shotgun (WGS) entry which is preliminary data.</text>
</comment>
<dbReference type="InterPro" id="IPR030931">
    <property type="entry name" value="Group_II_RT_mat"/>
</dbReference>
<dbReference type="EMBL" id="NOIH01000003">
    <property type="protein sequence ID" value="OYD55420.1"/>
    <property type="molecule type" value="Genomic_DNA"/>
</dbReference>
<gene>
    <name evidence="3" type="primary">ltrA</name>
    <name evidence="3" type="ORF">CGK74_04335</name>
</gene>
<dbReference type="Pfam" id="PF01844">
    <property type="entry name" value="HNH"/>
    <property type="match status" value="1"/>
</dbReference>
<dbReference type="InterPro" id="IPR013597">
    <property type="entry name" value="Mat_intron_G2"/>
</dbReference>
<dbReference type="InterPro" id="IPR000477">
    <property type="entry name" value="RT_dom"/>
</dbReference>
<dbReference type="Pfam" id="PF08388">
    <property type="entry name" value="GIIM"/>
    <property type="match status" value="1"/>
</dbReference>
<dbReference type="SUPFAM" id="SSF56672">
    <property type="entry name" value="DNA/RNA polymerases"/>
    <property type="match status" value="1"/>
</dbReference>
<feature type="domain" description="Reverse transcriptase" evidence="2">
    <location>
        <begin position="95"/>
        <end position="329"/>
    </location>
</feature>
<proteinExistence type="inferred from homology"/>
<dbReference type="GO" id="GO:0008270">
    <property type="term" value="F:zinc ion binding"/>
    <property type="evidence" value="ECO:0007669"/>
    <property type="project" value="InterPro"/>
</dbReference>
<accession>A0A235F2B3</accession>
<dbReference type="Pfam" id="PF00078">
    <property type="entry name" value="RVT_1"/>
    <property type="match status" value="1"/>
</dbReference>
<dbReference type="PANTHER" id="PTHR34047:SF8">
    <property type="entry name" value="PROTEIN YKFC"/>
    <property type="match status" value="1"/>
</dbReference>
<dbReference type="InterPro" id="IPR002711">
    <property type="entry name" value="HNH"/>
</dbReference>
<dbReference type="PROSITE" id="PS50878">
    <property type="entry name" value="RT_POL"/>
    <property type="match status" value="1"/>
</dbReference>
<dbReference type="GO" id="GO:0003676">
    <property type="term" value="F:nucleic acid binding"/>
    <property type="evidence" value="ECO:0007669"/>
    <property type="project" value="InterPro"/>
</dbReference>